<sequence>MDLPMSFLDDPPPTVDLDELPDPFSDRLQASFPIPPAFRTLLFPSRSDSLASLHDFVLPPIDKKSFDVNAVTFIKELSVSEDEPDKLKNVLTSMPSVPFMKLEQLYERAVTARRDGFVGLAVNNNKMPMWAMAYWYELEEIRNAKKDWESAEAWLKENDEDVLPELKEMPWGLKMPEKTGTFTQHLAVFCSDRWISDEQLNLVAWMLQRVLDSASFTGVSALRVVGPFFVCKLISAYRNGTASYLQQPNRWLRRVGDLIATGEVKTVAFNAGVQLGKDGIIIPGKASDVNHWVTVKLDMPTMMLGFGDSWSEENELPEELRRAIEWWLEQHGRGSVLLDTQLVCSVQRDSVSCGILAANCLLKSFYPARFPALDSSRCSEGRIWIFLAVLRDILRGEAPVSHYPIILQRANSSSSAMVSVRNGSSSDLRGPSKDKTSSRDLPKSVSVSKNRDSEPSKSNIPKAKGKQNKAQTAGNKRTIQEAFLSQASKPNTNQKAGTGGESEAEEVMDEGAETAGVVVGKVNTAPNPVLKKITGRAYDKSKPGKRKWFYWCKTPGCSGTLANLNKSRWLAHAYGDCPGISPDLKEVGQAMMAVAPSKVLADIEGTKVEGLVDESKDGNIAGGDGDGNSDGENGEPPVKKFKMEDGRVFVEDPDQPSVAPVATKTGRQIRHARLNLAITQLFCIAGLPPFLASRPEWTRAWQTADPTYNPQTKDTLTHNIQSESALCHERQLGYLKTRKNLTFSCDGGTSRGRDSFWNAHVATGDGDVYKMATLEATAVSHDANWILNSVSLPVIDDIGRNQFAGVVCDSTGNTRAFRRLLVQEIPTIIELPDTVHHLNLLVKDLVRVEHFKEPIAVDRMIIQRFHKSHSGAAELAAERQNRGISRGLEGIGKTRFGGIVHAAISVQRCNAAIQAIVKGGTTDCEDFADYMGGSTLATAQYDVRHRQFISVGHPIVTTIRCLEATQATCADVFVYWHALVYAVSKALENERNSEMAASIREEIMDKVAYRYNQLFGQNPALGSPVFLAAAYLNPGYMDRQSGIFCEDRDNSKEDYRGIHSVNVFVKVLNYLHNHVALPEVKKGVNPLFTDYREYGAQFSECLKHECIAYARRRFPYDGAFDINATSPQEWWERIHSAEPKEILPVIALKIYALRPNSMAEERTVSNFTWITPPVRNRMSVATMSHMTTVRQYYKANNITVLLSLFGLCNCRYKLLLMIYQSQTRKSNPQPILKYYQIVRAEKESLQNTEDTKPLEEEEEDRWIDERTDDDNEVDKESPGSWHRLIEVVKQFVDLESPYLHGLLTENRVGTNAGRKTAVAVKDSKDSREADLGNENQNFGISLM</sequence>
<evidence type="ECO:0000259" key="5">
    <source>
        <dbReference type="PROSITE" id="PS50600"/>
    </source>
</evidence>
<gene>
    <name evidence="6" type="ORF">AAF712_004054</name>
</gene>
<feature type="compositionally biased region" description="Polar residues" evidence="4">
    <location>
        <begin position="468"/>
        <end position="496"/>
    </location>
</feature>
<accession>A0ABR3A5A2</accession>
<feature type="region of interest" description="Disordered" evidence="4">
    <location>
        <begin position="611"/>
        <end position="638"/>
    </location>
</feature>
<reference evidence="6 7" key="1">
    <citation type="submission" date="2024-05" db="EMBL/GenBank/DDBJ databases">
        <title>A draft genome resource for the thread blight pathogen Marasmius tenuissimus strain MS-2.</title>
        <authorList>
            <person name="Yulfo-Soto G.E."/>
            <person name="Baruah I.K."/>
            <person name="Amoako-Attah I."/>
            <person name="Bukari Y."/>
            <person name="Meinhardt L.W."/>
            <person name="Bailey B.A."/>
            <person name="Cohen S.P."/>
        </authorList>
    </citation>
    <scope>NUCLEOTIDE SEQUENCE [LARGE SCALE GENOMIC DNA]</scope>
    <source>
        <strain evidence="6 7">MS-2</strain>
    </source>
</reference>
<feature type="compositionally biased region" description="Basic and acidic residues" evidence="4">
    <location>
        <begin position="430"/>
        <end position="442"/>
    </location>
</feature>
<name>A0ABR3A5A2_9AGAR</name>
<evidence type="ECO:0000256" key="3">
    <source>
        <dbReference type="ARBA" id="ARBA00022801"/>
    </source>
</evidence>
<evidence type="ECO:0000256" key="4">
    <source>
        <dbReference type="SAM" id="MobiDB-lite"/>
    </source>
</evidence>
<feature type="domain" description="Ubiquitin-like protease family profile" evidence="5">
    <location>
        <begin position="153"/>
        <end position="364"/>
    </location>
</feature>
<evidence type="ECO:0000313" key="6">
    <source>
        <dbReference type="EMBL" id="KAL0068725.1"/>
    </source>
</evidence>
<dbReference type="Gene3D" id="3.40.395.10">
    <property type="entry name" value="Adenoviral Proteinase, Chain A"/>
    <property type="match status" value="1"/>
</dbReference>
<comment type="similarity">
    <text evidence="1">Belongs to the peptidase C48 family.</text>
</comment>
<protein>
    <recommendedName>
        <fullName evidence="5">Ubiquitin-like protease family profile domain-containing protein</fullName>
    </recommendedName>
</protein>
<feature type="region of interest" description="Disordered" evidence="4">
    <location>
        <begin position="1245"/>
        <end position="1277"/>
    </location>
</feature>
<feature type="compositionally biased region" description="Basic and acidic residues" evidence="4">
    <location>
        <begin position="1245"/>
        <end position="1254"/>
    </location>
</feature>
<feature type="compositionally biased region" description="Acidic residues" evidence="4">
    <location>
        <begin position="1255"/>
        <end position="1273"/>
    </location>
</feature>
<feature type="region of interest" description="Disordered" evidence="4">
    <location>
        <begin position="1323"/>
        <end position="1343"/>
    </location>
</feature>
<feature type="region of interest" description="Disordered" evidence="4">
    <location>
        <begin position="416"/>
        <end position="507"/>
    </location>
</feature>
<keyword evidence="7" id="KW-1185">Reference proteome</keyword>
<dbReference type="EMBL" id="JBBXMP010000016">
    <property type="protein sequence ID" value="KAL0068725.1"/>
    <property type="molecule type" value="Genomic_DNA"/>
</dbReference>
<organism evidence="6 7">
    <name type="scientific">Marasmius tenuissimus</name>
    <dbReference type="NCBI Taxonomy" id="585030"/>
    <lineage>
        <taxon>Eukaryota</taxon>
        <taxon>Fungi</taxon>
        <taxon>Dikarya</taxon>
        <taxon>Basidiomycota</taxon>
        <taxon>Agaricomycotina</taxon>
        <taxon>Agaricomycetes</taxon>
        <taxon>Agaricomycetidae</taxon>
        <taxon>Agaricales</taxon>
        <taxon>Marasmiineae</taxon>
        <taxon>Marasmiaceae</taxon>
        <taxon>Marasmius</taxon>
    </lineage>
</organism>
<dbReference type="InterPro" id="IPR003653">
    <property type="entry name" value="Peptidase_C48_C"/>
</dbReference>
<feature type="compositionally biased region" description="Polar residues" evidence="4">
    <location>
        <begin position="1333"/>
        <end position="1343"/>
    </location>
</feature>
<evidence type="ECO:0000313" key="7">
    <source>
        <dbReference type="Proteomes" id="UP001437256"/>
    </source>
</evidence>
<keyword evidence="2" id="KW-0645">Protease</keyword>
<proteinExistence type="inferred from homology"/>
<dbReference type="SUPFAM" id="SSF54001">
    <property type="entry name" value="Cysteine proteinases"/>
    <property type="match status" value="1"/>
</dbReference>
<evidence type="ECO:0000256" key="1">
    <source>
        <dbReference type="ARBA" id="ARBA00005234"/>
    </source>
</evidence>
<dbReference type="PROSITE" id="PS50600">
    <property type="entry name" value="ULP_PROTEASE"/>
    <property type="match status" value="1"/>
</dbReference>
<dbReference type="InterPro" id="IPR038765">
    <property type="entry name" value="Papain-like_cys_pep_sf"/>
</dbReference>
<comment type="caution">
    <text evidence="6">The sequence shown here is derived from an EMBL/GenBank/DDBJ whole genome shotgun (WGS) entry which is preliminary data.</text>
</comment>
<dbReference type="InterPro" id="IPR012337">
    <property type="entry name" value="RNaseH-like_sf"/>
</dbReference>
<feature type="compositionally biased region" description="Polar residues" evidence="4">
    <location>
        <begin position="416"/>
        <end position="427"/>
    </location>
</feature>
<keyword evidence="3" id="KW-0378">Hydrolase</keyword>
<evidence type="ECO:0000256" key="2">
    <source>
        <dbReference type="ARBA" id="ARBA00022670"/>
    </source>
</evidence>
<dbReference type="SUPFAM" id="SSF53098">
    <property type="entry name" value="Ribonuclease H-like"/>
    <property type="match status" value="1"/>
</dbReference>
<dbReference type="Proteomes" id="UP001437256">
    <property type="component" value="Unassembled WGS sequence"/>
</dbReference>